<accession>A0A485K954</accession>
<protein>
    <submittedName>
        <fullName evidence="3">Aste57867_2832 protein</fullName>
    </submittedName>
</protein>
<proteinExistence type="predicted"/>
<dbReference type="SUPFAM" id="SSF58100">
    <property type="entry name" value="Bacterial hemolysins"/>
    <property type="match status" value="1"/>
</dbReference>
<reference evidence="2" key="2">
    <citation type="submission" date="2019-06" db="EMBL/GenBank/DDBJ databases">
        <title>Genomics analysis of Aphanomyces spp. identifies a new class of oomycete effector associated with host adaptation.</title>
        <authorList>
            <person name="Gaulin E."/>
        </authorList>
    </citation>
    <scope>NUCLEOTIDE SEQUENCE</scope>
    <source>
        <strain evidence="2">CBS 578.67</strain>
    </source>
</reference>
<dbReference type="AlphaFoldDB" id="A0A485K954"/>
<keyword evidence="1" id="KW-0175">Coiled coil</keyword>
<evidence type="ECO:0000256" key="1">
    <source>
        <dbReference type="SAM" id="Coils"/>
    </source>
</evidence>
<evidence type="ECO:0000313" key="3">
    <source>
        <dbReference type="EMBL" id="VFT80020.1"/>
    </source>
</evidence>
<gene>
    <name evidence="3" type="primary">Aste57867_2832</name>
    <name evidence="2" type="ORF">As57867_002825</name>
    <name evidence="3" type="ORF">ASTE57867_2832</name>
</gene>
<evidence type="ECO:0000313" key="4">
    <source>
        <dbReference type="Proteomes" id="UP000332933"/>
    </source>
</evidence>
<sequence length="424" mass="47769">MATTNIGHAHALSFVPQGTSVSCSFCKAHVREFWQCEACDYDECWDCFVNSKSLPKPTEAHVEVAKPWRLLCRHKRLRLVLSSKYNTCIKCHATFSTGMWRHACDHCRRALCMTCERAHHRSHTTLAPCILVVLDTFEGISTGNSKKMLERVLAVLRANHEEITTMSALVSKVRVDNDAEWTAFNEMKRGLESSKRTITADVARLEGQLAQRQRELNAANDQLADAKTQLESCNATRRRATEEADKKRNGHHLWVAATVVSALVFWPAAIVAGANAIGTHDDLKDLEREQEGHERLCSRLETQQWEIQKTKDEVDRKIVATKARLADTKTRFDHVQAKMTVVRRLTLDLDRFRENLNKMKIEIDEALTSIQYVVRSVGYGSGVALALEASAKQASGGFAIGWQGVDNITRHLKQSNPKLTMDAF</sequence>
<dbReference type="Proteomes" id="UP000332933">
    <property type="component" value="Unassembled WGS sequence"/>
</dbReference>
<name>A0A485K954_9STRA</name>
<reference evidence="3 4" key="1">
    <citation type="submission" date="2019-03" db="EMBL/GenBank/DDBJ databases">
        <authorList>
            <person name="Gaulin E."/>
            <person name="Dumas B."/>
        </authorList>
    </citation>
    <scope>NUCLEOTIDE SEQUENCE [LARGE SCALE GENOMIC DNA]</scope>
    <source>
        <strain evidence="3">CBS 568.67</strain>
    </source>
</reference>
<evidence type="ECO:0000313" key="2">
    <source>
        <dbReference type="EMBL" id="KAF0716472.1"/>
    </source>
</evidence>
<dbReference type="EMBL" id="CAADRA010000399">
    <property type="protein sequence ID" value="VFT80020.1"/>
    <property type="molecule type" value="Genomic_DNA"/>
</dbReference>
<feature type="coiled-coil region" evidence="1">
    <location>
        <begin position="202"/>
        <end position="243"/>
    </location>
</feature>
<organism evidence="3 4">
    <name type="scientific">Aphanomyces stellatus</name>
    <dbReference type="NCBI Taxonomy" id="120398"/>
    <lineage>
        <taxon>Eukaryota</taxon>
        <taxon>Sar</taxon>
        <taxon>Stramenopiles</taxon>
        <taxon>Oomycota</taxon>
        <taxon>Saprolegniomycetes</taxon>
        <taxon>Saprolegniales</taxon>
        <taxon>Verrucalvaceae</taxon>
        <taxon>Aphanomyces</taxon>
    </lineage>
</organism>
<dbReference type="EMBL" id="VJMH01000399">
    <property type="protein sequence ID" value="KAF0716472.1"/>
    <property type="molecule type" value="Genomic_DNA"/>
</dbReference>
<feature type="coiled-coil region" evidence="1">
    <location>
        <begin position="342"/>
        <end position="369"/>
    </location>
</feature>
<keyword evidence="4" id="KW-1185">Reference proteome</keyword>
<dbReference type="Gene3D" id="1.20.1170.10">
    <property type="match status" value="1"/>
</dbReference>